<evidence type="ECO:0000313" key="3">
    <source>
        <dbReference type="Proteomes" id="UP000215914"/>
    </source>
</evidence>
<reference evidence="1 3" key="1">
    <citation type="journal article" date="2017" name="Nature">
        <title>The sunflower genome provides insights into oil metabolism, flowering and Asterid evolution.</title>
        <authorList>
            <person name="Badouin H."/>
            <person name="Gouzy J."/>
            <person name="Grassa C.J."/>
            <person name="Murat F."/>
            <person name="Staton S.E."/>
            <person name="Cottret L."/>
            <person name="Lelandais-Briere C."/>
            <person name="Owens G.L."/>
            <person name="Carrere S."/>
            <person name="Mayjonade B."/>
            <person name="Legrand L."/>
            <person name="Gill N."/>
            <person name="Kane N.C."/>
            <person name="Bowers J.E."/>
            <person name="Hubner S."/>
            <person name="Bellec A."/>
            <person name="Berard A."/>
            <person name="Berges H."/>
            <person name="Blanchet N."/>
            <person name="Boniface M.C."/>
            <person name="Brunel D."/>
            <person name="Catrice O."/>
            <person name="Chaidir N."/>
            <person name="Claudel C."/>
            <person name="Donnadieu C."/>
            <person name="Faraut T."/>
            <person name="Fievet G."/>
            <person name="Helmstetter N."/>
            <person name="King M."/>
            <person name="Knapp S.J."/>
            <person name="Lai Z."/>
            <person name="Le Paslier M.C."/>
            <person name="Lippi Y."/>
            <person name="Lorenzon L."/>
            <person name="Mandel J.R."/>
            <person name="Marage G."/>
            <person name="Marchand G."/>
            <person name="Marquand E."/>
            <person name="Bret-Mestries E."/>
            <person name="Morien E."/>
            <person name="Nambeesan S."/>
            <person name="Nguyen T."/>
            <person name="Pegot-Espagnet P."/>
            <person name="Pouilly N."/>
            <person name="Raftis F."/>
            <person name="Sallet E."/>
            <person name="Schiex T."/>
            <person name="Thomas J."/>
            <person name="Vandecasteele C."/>
            <person name="Vares D."/>
            <person name="Vear F."/>
            <person name="Vautrin S."/>
            <person name="Crespi M."/>
            <person name="Mangin B."/>
            <person name="Burke J.M."/>
            <person name="Salse J."/>
            <person name="Munos S."/>
            <person name="Vincourt P."/>
            <person name="Rieseberg L.H."/>
            <person name="Langlade N.B."/>
        </authorList>
    </citation>
    <scope>NUCLEOTIDE SEQUENCE [LARGE SCALE GENOMIC DNA]</scope>
    <source>
        <strain evidence="3">cv. SF193</strain>
        <tissue evidence="1">Leaves</tissue>
    </source>
</reference>
<reference evidence="2" key="2">
    <citation type="submission" date="2017-02" db="EMBL/GenBank/DDBJ databases">
        <title>Sunflower complete genome.</title>
        <authorList>
            <person name="Langlade N."/>
            <person name="Munos S."/>
        </authorList>
    </citation>
    <scope>NUCLEOTIDE SEQUENCE [LARGE SCALE GENOMIC DNA]</scope>
    <source>
        <tissue evidence="2">Leaves</tissue>
    </source>
</reference>
<sequence>MMDKIISVEERRYSANQQRTHPKYFIIGGKEAGYIYCHNLVHLHALQTSRDSR</sequence>
<keyword evidence="3" id="KW-1185">Reference proteome</keyword>
<organism evidence="2 3">
    <name type="scientific">Helianthus annuus</name>
    <name type="common">Common sunflower</name>
    <dbReference type="NCBI Taxonomy" id="4232"/>
    <lineage>
        <taxon>Eukaryota</taxon>
        <taxon>Viridiplantae</taxon>
        <taxon>Streptophyta</taxon>
        <taxon>Embryophyta</taxon>
        <taxon>Tracheophyta</taxon>
        <taxon>Spermatophyta</taxon>
        <taxon>Magnoliopsida</taxon>
        <taxon>eudicotyledons</taxon>
        <taxon>Gunneridae</taxon>
        <taxon>Pentapetalae</taxon>
        <taxon>asterids</taxon>
        <taxon>campanulids</taxon>
        <taxon>Asterales</taxon>
        <taxon>Asteraceae</taxon>
        <taxon>Asteroideae</taxon>
        <taxon>Heliantheae alliance</taxon>
        <taxon>Heliantheae</taxon>
        <taxon>Helianthus</taxon>
    </lineage>
</organism>
<dbReference type="Gramene" id="mRNA:HanXRQr2_Chr13g0617791">
    <property type="protein sequence ID" value="mRNA:HanXRQr2_Chr13g0617791"/>
    <property type="gene ID" value="HanXRQr2_Chr13g0617791"/>
</dbReference>
<dbReference type="Proteomes" id="UP000215914">
    <property type="component" value="Chromosome 13"/>
</dbReference>
<evidence type="ECO:0000313" key="1">
    <source>
        <dbReference type="EMBL" id="KAF5775950.1"/>
    </source>
</evidence>
<accession>A0A251SXI1</accession>
<dbReference type="EMBL" id="MNCJ02000328">
    <property type="protein sequence ID" value="KAF5775950.1"/>
    <property type="molecule type" value="Genomic_DNA"/>
</dbReference>
<proteinExistence type="predicted"/>
<evidence type="ECO:0000313" key="2">
    <source>
        <dbReference type="EMBL" id="OTG03414.1"/>
    </source>
</evidence>
<protein>
    <submittedName>
        <fullName evidence="2">Uncharacterized protein</fullName>
    </submittedName>
</protein>
<name>A0A251SXI1_HELAN</name>
<dbReference type="AlphaFoldDB" id="A0A251SXI1"/>
<reference evidence="1" key="3">
    <citation type="submission" date="2020-06" db="EMBL/GenBank/DDBJ databases">
        <title>Helianthus annuus Genome sequencing and assembly Release 2.</title>
        <authorList>
            <person name="Gouzy J."/>
            <person name="Langlade N."/>
            <person name="Munos S."/>
        </authorList>
    </citation>
    <scope>NUCLEOTIDE SEQUENCE</scope>
    <source>
        <tissue evidence="1">Leaves</tissue>
    </source>
</reference>
<gene>
    <name evidence="2" type="ORF">HannXRQ_Chr13g0423771</name>
    <name evidence="1" type="ORF">HanXRQr2_Chr13g0617791</name>
</gene>
<dbReference type="EMBL" id="CM007902">
    <property type="protein sequence ID" value="OTG03414.1"/>
    <property type="molecule type" value="Genomic_DNA"/>
</dbReference>
<dbReference type="InParanoid" id="A0A251SXI1"/>